<gene>
    <name evidence="1" type="ORF">CARUB_v10023914mg</name>
</gene>
<proteinExistence type="predicted"/>
<name>R0HR15_9BRAS</name>
<accession>R0HR15</accession>
<evidence type="ECO:0000313" key="1">
    <source>
        <dbReference type="EMBL" id="EOA27750.1"/>
    </source>
</evidence>
<dbReference type="OrthoDB" id="1099976at2759"/>
<keyword evidence="2" id="KW-1185">Reference proteome</keyword>
<dbReference type="AlphaFoldDB" id="R0HR15"/>
<protein>
    <submittedName>
        <fullName evidence="1">Uncharacterized protein</fullName>
    </submittedName>
</protein>
<dbReference type="EMBL" id="KB870808">
    <property type="protein sequence ID" value="EOA27750.1"/>
    <property type="molecule type" value="Genomic_DNA"/>
</dbReference>
<evidence type="ECO:0000313" key="2">
    <source>
        <dbReference type="Proteomes" id="UP000029121"/>
    </source>
</evidence>
<organism evidence="1 2">
    <name type="scientific">Capsella rubella</name>
    <dbReference type="NCBI Taxonomy" id="81985"/>
    <lineage>
        <taxon>Eukaryota</taxon>
        <taxon>Viridiplantae</taxon>
        <taxon>Streptophyta</taxon>
        <taxon>Embryophyta</taxon>
        <taxon>Tracheophyta</taxon>
        <taxon>Spermatophyta</taxon>
        <taxon>Magnoliopsida</taxon>
        <taxon>eudicotyledons</taxon>
        <taxon>Gunneridae</taxon>
        <taxon>Pentapetalae</taxon>
        <taxon>rosids</taxon>
        <taxon>malvids</taxon>
        <taxon>Brassicales</taxon>
        <taxon>Brassicaceae</taxon>
        <taxon>Camelineae</taxon>
        <taxon>Capsella</taxon>
    </lineage>
</organism>
<dbReference type="Proteomes" id="UP000029121">
    <property type="component" value="Unassembled WGS sequence"/>
</dbReference>
<dbReference type="KEGG" id="crb:17887656"/>
<sequence length="251" mass="28775">MEEILNDSGTFLPPLSLLVYLVKEKKEKRKKESRRGTKIDSILPKISHCCFKGRKVIMDPNDRPVMVTGRHKDQCVRWDCIRMPIRALEYCCEGCQEMAASDSQTNLPFLLSDVYSSTTQFALIAGKIFNLIRAGKETGVPQLSQDVFQVPPCQSGLFSVEFSAWESFRQWLFLGLSHIPANSDFHWEEDRSKMIAEVRHRVFKPFPREDNIWELHQYSSLNLMGKAVYVMRCNKFGQPLSAGEDDGTDSD</sequence>
<reference evidence="2" key="1">
    <citation type="journal article" date="2013" name="Nat. Genet.">
        <title>The Capsella rubella genome and the genomic consequences of rapid mating system evolution.</title>
        <authorList>
            <person name="Slotte T."/>
            <person name="Hazzouri K.M."/>
            <person name="Agren J.A."/>
            <person name="Koenig D."/>
            <person name="Maumus F."/>
            <person name="Guo Y.L."/>
            <person name="Steige K."/>
            <person name="Platts A.E."/>
            <person name="Escobar J.S."/>
            <person name="Newman L.K."/>
            <person name="Wang W."/>
            <person name="Mandakova T."/>
            <person name="Vello E."/>
            <person name="Smith L.M."/>
            <person name="Henz S.R."/>
            <person name="Steffen J."/>
            <person name="Takuno S."/>
            <person name="Brandvain Y."/>
            <person name="Coop G."/>
            <person name="Andolfatto P."/>
            <person name="Hu T.T."/>
            <person name="Blanchette M."/>
            <person name="Clark R.M."/>
            <person name="Quesneville H."/>
            <person name="Nordborg M."/>
            <person name="Gaut B.S."/>
            <person name="Lysak M.A."/>
            <person name="Jenkins J."/>
            <person name="Grimwood J."/>
            <person name="Chapman J."/>
            <person name="Prochnik S."/>
            <person name="Shu S."/>
            <person name="Rokhsar D."/>
            <person name="Schmutz J."/>
            <person name="Weigel D."/>
            <person name="Wright S.I."/>
        </authorList>
    </citation>
    <scope>NUCLEOTIDE SEQUENCE [LARGE SCALE GENOMIC DNA]</scope>
    <source>
        <strain evidence="2">cv. Monte Gargano</strain>
    </source>
</reference>